<protein>
    <recommendedName>
        <fullName evidence="4">60S ribosomal protein L34</fullName>
    </recommendedName>
</protein>
<accession>H2ZPD3</accession>
<sequence length="150" mass="17414">MKRSMRQLILLSCLLLVLVVLAGCEAKVFRVRRLARNRSEPSKVFRGRGGPKLTIQGGKRGVLQIQKCGPILAVACVELANHCHSSVLSKRSLPDRANAKRFARKMKRRRRRCRRRKNCNKTMKKYRLRSRKKPHKQVKVTCGICRTYCW</sequence>
<organism evidence="2 3">
    <name type="scientific">Ciona savignyi</name>
    <name type="common">Pacific transparent sea squirt</name>
    <dbReference type="NCBI Taxonomy" id="51511"/>
    <lineage>
        <taxon>Eukaryota</taxon>
        <taxon>Metazoa</taxon>
        <taxon>Chordata</taxon>
        <taxon>Tunicata</taxon>
        <taxon>Ascidiacea</taxon>
        <taxon>Phlebobranchia</taxon>
        <taxon>Cionidae</taxon>
        <taxon>Ciona</taxon>
    </lineage>
</organism>
<keyword evidence="1" id="KW-0732">Signal</keyword>
<evidence type="ECO:0000313" key="2">
    <source>
        <dbReference type="Ensembl" id="ENSCSAVP00000019449.1"/>
    </source>
</evidence>
<feature type="chain" id="PRO_5003578654" description="60S ribosomal protein L34" evidence="1">
    <location>
        <begin position="27"/>
        <end position="150"/>
    </location>
</feature>
<dbReference type="Ensembl" id="ENSCSAVT00000019659.1">
    <property type="protein sequence ID" value="ENSCSAVP00000019449.1"/>
    <property type="gene ID" value="ENSCSAVG00000011405.1"/>
</dbReference>
<dbReference type="HOGENOM" id="CLU_1739871_0_0_1"/>
<proteinExistence type="predicted"/>
<dbReference type="Proteomes" id="UP000007875">
    <property type="component" value="Unassembled WGS sequence"/>
</dbReference>
<reference evidence="3" key="1">
    <citation type="submission" date="2003-08" db="EMBL/GenBank/DDBJ databases">
        <authorList>
            <person name="Birren B."/>
            <person name="Nusbaum C."/>
            <person name="Abebe A."/>
            <person name="Abouelleil A."/>
            <person name="Adekoya E."/>
            <person name="Ait-zahra M."/>
            <person name="Allen N."/>
            <person name="Allen T."/>
            <person name="An P."/>
            <person name="Anderson M."/>
            <person name="Anderson S."/>
            <person name="Arachchi H."/>
            <person name="Armbruster J."/>
            <person name="Bachantsang P."/>
            <person name="Baldwin J."/>
            <person name="Barry A."/>
            <person name="Bayul T."/>
            <person name="Blitshsteyn B."/>
            <person name="Bloom T."/>
            <person name="Blye J."/>
            <person name="Boguslavskiy L."/>
            <person name="Borowsky M."/>
            <person name="Boukhgalter B."/>
            <person name="Brunache A."/>
            <person name="Butler J."/>
            <person name="Calixte N."/>
            <person name="Calvo S."/>
            <person name="Camarata J."/>
            <person name="Campo K."/>
            <person name="Chang J."/>
            <person name="Cheshatsang Y."/>
            <person name="Citroen M."/>
            <person name="Collymore A."/>
            <person name="Considine T."/>
            <person name="Cook A."/>
            <person name="Cooke P."/>
            <person name="Corum B."/>
            <person name="Cuomo C."/>
            <person name="David R."/>
            <person name="Dawoe T."/>
            <person name="Degray S."/>
            <person name="Dodge S."/>
            <person name="Dooley K."/>
            <person name="Dorje P."/>
            <person name="Dorjee K."/>
            <person name="Dorris L."/>
            <person name="Duffey N."/>
            <person name="Dupes A."/>
            <person name="Elkins T."/>
            <person name="Engels R."/>
            <person name="Erickson J."/>
            <person name="Farina A."/>
            <person name="Faro S."/>
            <person name="Ferreira P."/>
            <person name="Fischer H."/>
            <person name="Fitzgerald M."/>
            <person name="Foley K."/>
            <person name="Gage D."/>
            <person name="Galagan J."/>
            <person name="Gearin G."/>
            <person name="Gnerre S."/>
            <person name="Gnirke A."/>
            <person name="Goyette A."/>
            <person name="Graham J."/>
            <person name="Grandbois E."/>
            <person name="Gyaltsen K."/>
            <person name="Hafez N."/>
            <person name="Hagopian D."/>
            <person name="Hagos B."/>
            <person name="Hall J."/>
            <person name="Hatcher B."/>
            <person name="Heller A."/>
            <person name="Higgins H."/>
            <person name="Honan T."/>
            <person name="Horn A."/>
            <person name="Houde N."/>
            <person name="Hughes L."/>
            <person name="Hulme W."/>
            <person name="Husby E."/>
            <person name="Iliev I."/>
            <person name="Jaffe D."/>
            <person name="Jones C."/>
            <person name="Kamal M."/>
            <person name="Kamat A."/>
            <person name="Kamvysselis M."/>
            <person name="Karlsson E."/>
            <person name="Kells C."/>
            <person name="Kieu A."/>
            <person name="Kisner P."/>
            <person name="Kodira C."/>
            <person name="Kulbokas E."/>
            <person name="Labutti K."/>
            <person name="Lama D."/>
            <person name="Landers T."/>
            <person name="Leger J."/>
            <person name="Levine S."/>
            <person name="Lewis D."/>
            <person name="Lewis T."/>
            <person name="Lindblad-toh K."/>
            <person name="Liu X."/>
            <person name="Lokyitsang T."/>
            <person name="Lokyitsang Y."/>
            <person name="Lucien O."/>
            <person name="Lui A."/>
            <person name="Ma L.J."/>
            <person name="Mabbitt R."/>
            <person name="Macdonald J."/>
            <person name="Maclean C."/>
            <person name="Major J."/>
            <person name="Manning J."/>
            <person name="Marabella R."/>
            <person name="Maru K."/>
            <person name="Matthews C."/>
            <person name="Mauceli E."/>
            <person name="Mccarthy M."/>
            <person name="Mcdonough S."/>
            <person name="Mcghee T."/>
            <person name="Meldrim J."/>
            <person name="Meneus L."/>
            <person name="Mesirov J."/>
            <person name="Mihalev A."/>
            <person name="Mihova T."/>
            <person name="Mikkelsen T."/>
            <person name="Mlenga V."/>
            <person name="Moru K."/>
            <person name="Mozes J."/>
            <person name="Mulrain L."/>
            <person name="Munson G."/>
            <person name="Naylor J."/>
            <person name="Newes C."/>
            <person name="Nguyen C."/>
            <person name="Nguyen N."/>
            <person name="Nguyen T."/>
            <person name="Nicol R."/>
            <person name="Nielsen C."/>
            <person name="Nizzari M."/>
            <person name="Norbu C."/>
            <person name="Norbu N."/>
            <person name="O'donnell P."/>
            <person name="Okoawo O."/>
            <person name="O'leary S."/>
            <person name="Omotosho B."/>
            <person name="O'neill K."/>
            <person name="Osman S."/>
            <person name="Parker S."/>
            <person name="Perrin D."/>
            <person name="Phunkhang P."/>
            <person name="Piqani B."/>
            <person name="Purcell S."/>
            <person name="Rachupka T."/>
            <person name="Ramasamy U."/>
            <person name="Rameau R."/>
            <person name="Ray V."/>
            <person name="Raymond C."/>
            <person name="Retta R."/>
            <person name="Richardson S."/>
            <person name="Rise C."/>
            <person name="Rodriguez J."/>
            <person name="Rogers J."/>
            <person name="Rogov P."/>
            <person name="Rutman M."/>
            <person name="Schupbach R."/>
            <person name="Seaman C."/>
            <person name="Settipalli S."/>
            <person name="Sharpe T."/>
            <person name="Sheridan J."/>
            <person name="Sherpa N."/>
            <person name="Shi J."/>
            <person name="Smirnov S."/>
            <person name="Smith C."/>
            <person name="Sougnez C."/>
            <person name="Spencer B."/>
            <person name="Stalker J."/>
            <person name="Stange-thomann N."/>
            <person name="Stavropoulos S."/>
            <person name="Stetson K."/>
            <person name="Stone C."/>
            <person name="Stone S."/>
            <person name="Stubbs M."/>
            <person name="Talamas J."/>
            <person name="Tchuinga P."/>
            <person name="Tenzing P."/>
            <person name="Tesfaye S."/>
            <person name="Theodore J."/>
            <person name="Thoulutsang Y."/>
            <person name="Topham K."/>
            <person name="Towey S."/>
            <person name="Tsamla T."/>
            <person name="Tsomo N."/>
            <person name="Vallee D."/>
            <person name="Vassiliev H."/>
            <person name="Venkataraman V."/>
            <person name="Vinson J."/>
            <person name="Vo A."/>
            <person name="Wade C."/>
            <person name="Wang S."/>
            <person name="Wangchuk T."/>
            <person name="Wangdi T."/>
            <person name="Whittaker C."/>
            <person name="Wilkinson J."/>
            <person name="Wu Y."/>
            <person name="Wyman D."/>
            <person name="Yadav S."/>
            <person name="Yang S."/>
            <person name="Yang X."/>
            <person name="Yeager S."/>
            <person name="Yee E."/>
            <person name="Young G."/>
            <person name="Zainoun J."/>
            <person name="Zembeck L."/>
            <person name="Zimmer A."/>
            <person name="Zody M."/>
            <person name="Lander E."/>
        </authorList>
    </citation>
    <scope>NUCLEOTIDE SEQUENCE [LARGE SCALE GENOMIC DNA]</scope>
</reference>
<reference evidence="2" key="2">
    <citation type="submission" date="2025-08" db="UniProtKB">
        <authorList>
            <consortium name="Ensembl"/>
        </authorList>
    </citation>
    <scope>IDENTIFICATION</scope>
</reference>
<evidence type="ECO:0000256" key="1">
    <source>
        <dbReference type="SAM" id="SignalP"/>
    </source>
</evidence>
<reference evidence="2" key="3">
    <citation type="submission" date="2025-09" db="UniProtKB">
        <authorList>
            <consortium name="Ensembl"/>
        </authorList>
    </citation>
    <scope>IDENTIFICATION</scope>
</reference>
<feature type="signal peptide" evidence="1">
    <location>
        <begin position="1"/>
        <end position="26"/>
    </location>
</feature>
<keyword evidence="3" id="KW-1185">Reference proteome</keyword>
<evidence type="ECO:0008006" key="4">
    <source>
        <dbReference type="Google" id="ProtNLM"/>
    </source>
</evidence>
<dbReference type="AlphaFoldDB" id="H2ZPD3"/>
<dbReference type="PROSITE" id="PS51257">
    <property type="entry name" value="PROKAR_LIPOPROTEIN"/>
    <property type="match status" value="1"/>
</dbReference>
<dbReference type="GeneTree" id="ENSGT00390000007608"/>
<name>H2ZPD3_CIOSA</name>
<evidence type="ECO:0000313" key="3">
    <source>
        <dbReference type="Proteomes" id="UP000007875"/>
    </source>
</evidence>
<dbReference type="InParanoid" id="H2ZPD3"/>
<dbReference type="OMA" id="ELANHCH"/>